<comment type="caution">
    <text evidence="2">The sequence shown here is derived from an EMBL/GenBank/DDBJ whole genome shotgun (WGS) entry which is preliminary data.</text>
</comment>
<protein>
    <submittedName>
        <fullName evidence="2">Uncharacterized protein</fullName>
    </submittedName>
</protein>
<sequence length="207" mass="24119">MNRRQFAYWIGAGLFSLGERLHAETLDTLAAVVMQCSETLVDGQVVVEEERWSYHQDSRWRWFERETLIDGQWELTGRTRPIDRRTGEAFTKYEGYLDDSLVPDEVRFGEEVEHPQHELADEDEDDYGEAAVHRRARDGRPPSKWLRSLYAEELRLWLPDVDVPDVGVSGMTVWTHLTRDHGFDAKRIKGLNDVEMAKLHSVAHYGY</sequence>
<reference evidence="2" key="1">
    <citation type="submission" date="2022-06" db="EMBL/GenBank/DDBJ databases">
        <title>Aeoliella straminimaris, a novel planctomycete from sediments.</title>
        <authorList>
            <person name="Vitorino I.R."/>
            <person name="Lage O.M."/>
        </authorList>
    </citation>
    <scope>NUCLEOTIDE SEQUENCE</scope>
    <source>
        <strain evidence="2">ICT_H6.2</strain>
    </source>
</reference>
<evidence type="ECO:0000313" key="2">
    <source>
        <dbReference type="EMBL" id="MCO6046902.1"/>
    </source>
</evidence>
<name>A0A9X2JIU4_9BACT</name>
<gene>
    <name evidence="2" type="ORF">NG895_23630</name>
</gene>
<dbReference type="AlphaFoldDB" id="A0A9X2JIU4"/>
<proteinExistence type="predicted"/>
<accession>A0A9X2JIU4</accession>
<keyword evidence="3" id="KW-1185">Reference proteome</keyword>
<organism evidence="2 3">
    <name type="scientific">Aeoliella straminimaris</name>
    <dbReference type="NCBI Taxonomy" id="2954799"/>
    <lineage>
        <taxon>Bacteria</taxon>
        <taxon>Pseudomonadati</taxon>
        <taxon>Planctomycetota</taxon>
        <taxon>Planctomycetia</taxon>
        <taxon>Pirellulales</taxon>
        <taxon>Lacipirellulaceae</taxon>
        <taxon>Aeoliella</taxon>
    </lineage>
</organism>
<evidence type="ECO:0000256" key="1">
    <source>
        <dbReference type="SAM" id="MobiDB-lite"/>
    </source>
</evidence>
<dbReference type="Proteomes" id="UP001155241">
    <property type="component" value="Unassembled WGS sequence"/>
</dbReference>
<feature type="region of interest" description="Disordered" evidence="1">
    <location>
        <begin position="115"/>
        <end position="135"/>
    </location>
</feature>
<dbReference type="EMBL" id="JAMXLR010000077">
    <property type="protein sequence ID" value="MCO6046902.1"/>
    <property type="molecule type" value="Genomic_DNA"/>
</dbReference>
<dbReference type="RefSeq" id="WP_252855010.1">
    <property type="nucleotide sequence ID" value="NZ_JAMXLR010000077.1"/>
</dbReference>
<evidence type="ECO:0000313" key="3">
    <source>
        <dbReference type="Proteomes" id="UP001155241"/>
    </source>
</evidence>